<evidence type="ECO:0000313" key="5">
    <source>
        <dbReference type="EMBL" id="HIS25234.1"/>
    </source>
</evidence>
<comment type="caution">
    <text evidence="5">The sequence shown here is derived from an EMBL/GenBank/DDBJ whole genome shotgun (WGS) entry which is preliminary data.</text>
</comment>
<dbReference type="NCBIfam" id="TIGR00478">
    <property type="entry name" value="tly"/>
    <property type="match status" value="1"/>
</dbReference>
<dbReference type="Gene3D" id="3.10.290.10">
    <property type="entry name" value="RNA-binding S4 domain"/>
    <property type="match status" value="1"/>
</dbReference>
<feature type="domain" description="RNA-binding S4" evidence="4">
    <location>
        <begin position="2"/>
        <end position="65"/>
    </location>
</feature>
<name>A0A9D1EPY7_9FIRM</name>
<dbReference type="InterPro" id="IPR002877">
    <property type="entry name" value="RNA_MeTrfase_FtsJ_dom"/>
</dbReference>
<protein>
    <submittedName>
        <fullName evidence="5">TlyA family RNA methyltransferase</fullName>
    </submittedName>
</protein>
<dbReference type="PANTHER" id="PTHR32319">
    <property type="entry name" value="BACTERIAL HEMOLYSIN-LIKE PROTEIN"/>
    <property type="match status" value="1"/>
</dbReference>
<dbReference type="InterPro" id="IPR004538">
    <property type="entry name" value="Hemolysin_A/TlyA"/>
</dbReference>
<dbReference type="InterPro" id="IPR029063">
    <property type="entry name" value="SAM-dependent_MTases_sf"/>
</dbReference>
<reference evidence="5" key="1">
    <citation type="submission" date="2020-10" db="EMBL/GenBank/DDBJ databases">
        <authorList>
            <person name="Gilroy R."/>
        </authorList>
    </citation>
    <scope>NUCLEOTIDE SEQUENCE</scope>
    <source>
        <strain evidence="5">CHK157-1446</strain>
    </source>
</reference>
<dbReference type="SUPFAM" id="SSF53335">
    <property type="entry name" value="S-adenosyl-L-methionine-dependent methyltransferases"/>
    <property type="match status" value="1"/>
</dbReference>
<evidence type="ECO:0000259" key="4">
    <source>
        <dbReference type="SMART" id="SM00363"/>
    </source>
</evidence>
<evidence type="ECO:0000256" key="1">
    <source>
        <dbReference type="ARBA" id="ARBA00022884"/>
    </source>
</evidence>
<dbReference type="CDD" id="cd00165">
    <property type="entry name" value="S4"/>
    <property type="match status" value="1"/>
</dbReference>
<dbReference type="SMART" id="SM00363">
    <property type="entry name" value="S4"/>
    <property type="match status" value="1"/>
</dbReference>
<gene>
    <name evidence="5" type="ORF">IAD01_07550</name>
</gene>
<dbReference type="SUPFAM" id="SSF55174">
    <property type="entry name" value="Alpha-L RNA-binding motif"/>
    <property type="match status" value="1"/>
</dbReference>
<dbReference type="EMBL" id="DVIR01000069">
    <property type="protein sequence ID" value="HIS25234.1"/>
    <property type="molecule type" value="Genomic_DNA"/>
</dbReference>
<evidence type="ECO:0000256" key="3">
    <source>
        <dbReference type="PROSITE-ProRule" id="PRU00182"/>
    </source>
</evidence>
<dbReference type="Proteomes" id="UP000823982">
    <property type="component" value="Unassembled WGS sequence"/>
</dbReference>
<dbReference type="AlphaFoldDB" id="A0A9D1EPY7"/>
<keyword evidence="5" id="KW-0808">Transferase</keyword>
<dbReference type="GO" id="GO:0008168">
    <property type="term" value="F:methyltransferase activity"/>
    <property type="evidence" value="ECO:0007669"/>
    <property type="project" value="UniProtKB-KW"/>
</dbReference>
<dbReference type="Pfam" id="PF01728">
    <property type="entry name" value="FtsJ"/>
    <property type="match status" value="1"/>
</dbReference>
<reference evidence="5" key="2">
    <citation type="journal article" date="2021" name="PeerJ">
        <title>Extensive microbial diversity within the chicken gut microbiome revealed by metagenomics and culture.</title>
        <authorList>
            <person name="Gilroy R."/>
            <person name="Ravi A."/>
            <person name="Getino M."/>
            <person name="Pursley I."/>
            <person name="Horton D.L."/>
            <person name="Alikhan N.F."/>
            <person name="Baker D."/>
            <person name="Gharbi K."/>
            <person name="Hall N."/>
            <person name="Watson M."/>
            <person name="Adriaenssens E.M."/>
            <person name="Foster-Nyarko E."/>
            <person name="Jarju S."/>
            <person name="Secka A."/>
            <person name="Antonio M."/>
            <person name="Oren A."/>
            <person name="Chaudhuri R.R."/>
            <person name="La Ragione R."/>
            <person name="Hildebrand F."/>
            <person name="Pallen M.J."/>
        </authorList>
    </citation>
    <scope>NUCLEOTIDE SEQUENCE</scope>
    <source>
        <strain evidence="5">CHK157-1446</strain>
    </source>
</reference>
<keyword evidence="1 3" id="KW-0694">RNA-binding</keyword>
<dbReference type="PANTHER" id="PTHR32319:SF0">
    <property type="entry name" value="BACTERIAL HEMOLYSIN-LIKE PROTEIN"/>
    <property type="match status" value="1"/>
</dbReference>
<dbReference type="InterPro" id="IPR002942">
    <property type="entry name" value="S4_RNA-bd"/>
</dbReference>
<proteinExistence type="inferred from homology"/>
<dbReference type="Pfam" id="PF01479">
    <property type="entry name" value="S4"/>
    <property type="match status" value="1"/>
</dbReference>
<accession>A0A9D1EPY7</accession>
<dbReference type="InterPro" id="IPR047048">
    <property type="entry name" value="TlyA"/>
</dbReference>
<dbReference type="Gene3D" id="3.40.50.150">
    <property type="entry name" value="Vaccinia Virus protein VP39"/>
    <property type="match status" value="1"/>
</dbReference>
<dbReference type="PROSITE" id="PS50889">
    <property type="entry name" value="S4"/>
    <property type="match status" value="1"/>
</dbReference>
<evidence type="ECO:0000313" key="6">
    <source>
        <dbReference type="Proteomes" id="UP000823982"/>
    </source>
</evidence>
<comment type="similarity">
    <text evidence="2">Belongs to the TlyA family.</text>
</comment>
<keyword evidence="5" id="KW-0489">Methyltransferase</keyword>
<dbReference type="InterPro" id="IPR036986">
    <property type="entry name" value="S4_RNA-bd_sf"/>
</dbReference>
<evidence type="ECO:0000256" key="2">
    <source>
        <dbReference type="ARBA" id="ARBA00029460"/>
    </source>
</evidence>
<dbReference type="PIRSF" id="PIRSF005578">
    <property type="entry name" value="TlyA"/>
    <property type="match status" value="1"/>
</dbReference>
<dbReference type="GO" id="GO:0032259">
    <property type="term" value="P:methylation"/>
    <property type="evidence" value="ECO:0007669"/>
    <property type="project" value="UniProtKB-KW"/>
</dbReference>
<sequence>MQRLDVELAARKIARSREKAKEYIKAGHVYVNGVMATKPSLEVSESDTITYCGEAEKYVGRGGLKLDGAIERFNIDLGGLVCADLGASTGGFTDCMLAHGAKLVYAIDVGHDQLDRKLVDDPRVVNIEGVNVKDVTRDTVDNSTIDFVCADLSFISVRYAVYAAQRLLDNGAKAVLLIKPQFEAGKENISKGGIVKNKKVHIDVLQGVFSMVMQSGFSILGLTPSPIKGGDGNVEYLIYVEKSDAPASLPIDFKKTVEEGFDG</sequence>
<organism evidence="5 6">
    <name type="scientific">Candidatus Faeciplasma gallinarum</name>
    <dbReference type="NCBI Taxonomy" id="2840799"/>
    <lineage>
        <taxon>Bacteria</taxon>
        <taxon>Bacillati</taxon>
        <taxon>Bacillota</taxon>
        <taxon>Clostridia</taxon>
        <taxon>Eubacteriales</taxon>
        <taxon>Oscillospiraceae</taxon>
        <taxon>Oscillospiraceae incertae sedis</taxon>
        <taxon>Candidatus Faeciplasma</taxon>
    </lineage>
</organism>
<dbReference type="GO" id="GO:0003723">
    <property type="term" value="F:RNA binding"/>
    <property type="evidence" value="ECO:0007669"/>
    <property type="project" value="UniProtKB-KW"/>
</dbReference>